<evidence type="ECO:0000313" key="2">
    <source>
        <dbReference type="Proteomes" id="UP000286931"/>
    </source>
</evidence>
<keyword evidence="2" id="KW-1185">Reference proteome</keyword>
<evidence type="ECO:0000313" key="1">
    <source>
        <dbReference type="EMBL" id="GCD99739.1"/>
    </source>
</evidence>
<dbReference type="EMBL" id="BIFH01000034">
    <property type="protein sequence ID" value="GCD99739.1"/>
    <property type="molecule type" value="Genomic_DNA"/>
</dbReference>
<accession>A0A401YYN7</accession>
<protein>
    <recommendedName>
        <fullName evidence="3">ESX-1 secretion-associated protein</fullName>
    </recommendedName>
</protein>
<proteinExistence type="predicted"/>
<reference evidence="1 2" key="1">
    <citation type="submission" date="2018-12" db="EMBL/GenBank/DDBJ databases">
        <title>Draft genome sequence of Embleya hyalina NBRC 13850T.</title>
        <authorList>
            <person name="Komaki H."/>
            <person name="Hosoyama A."/>
            <person name="Kimura A."/>
            <person name="Ichikawa N."/>
            <person name="Tamura T."/>
        </authorList>
    </citation>
    <scope>NUCLEOTIDE SEQUENCE [LARGE SCALE GENOMIC DNA]</scope>
    <source>
        <strain evidence="1 2">NBRC 13850</strain>
    </source>
</reference>
<name>A0A401YYN7_9ACTN</name>
<evidence type="ECO:0008006" key="3">
    <source>
        <dbReference type="Google" id="ProtNLM"/>
    </source>
</evidence>
<organism evidence="1 2">
    <name type="scientific">Embleya hyalina</name>
    <dbReference type="NCBI Taxonomy" id="516124"/>
    <lineage>
        <taxon>Bacteria</taxon>
        <taxon>Bacillati</taxon>
        <taxon>Actinomycetota</taxon>
        <taxon>Actinomycetes</taxon>
        <taxon>Kitasatosporales</taxon>
        <taxon>Streptomycetaceae</taxon>
        <taxon>Embleya</taxon>
    </lineage>
</organism>
<comment type="caution">
    <text evidence="1">The sequence shown here is derived from an EMBL/GenBank/DDBJ whole genome shotgun (WGS) entry which is preliminary data.</text>
</comment>
<dbReference type="AlphaFoldDB" id="A0A401YYN7"/>
<dbReference type="Proteomes" id="UP000286931">
    <property type="component" value="Unassembled WGS sequence"/>
</dbReference>
<dbReference type="RefSeq" id="WP_126641515.1">
    <property type="nucleotide sequence ID" value="NZ_BIFH01000034.1"/>
</dbReference>
<dbReference type="OrthoDB" id="4320490at2"/>
<sequence length="139" mass="14480">MSSELVPVTAAVVAPTGDGAHHDDVVRQLEDAAAGMRLLSEAITTTFAGIDDAASSVYQLAETAAALNVDTSTLADHRDAAAVMRAAHGQADHLASKAQDMAVLFARTADEHSADYGPVDEAVKAMPVPMADRSFYANR</sequence>
<gene>
    <name evidence="1" type="ORF">EHYA_07461</name>
</gene>